<evidence type="ECO:0000256" key="6">
    <source>
        <dbReference type="ARBA" id="ARBA00023242"/>
    </source>
</evidence>
<evidence type="ECO:0000256" key="2">
    <source>
        <dbReference type="ARBA" id="ARBA00004496"/>
    </source>
</evidence>
<evidence type="ECO:0000256" key="5">
    <source>
        <dbReference type="ARBA" id="ARBA00023002"/>
    </source>
</evidence>
<gene>
    <name evidence="7" type="ORF">AKAW2_30293S</name>
</gene>
<protein>
    <submittedName>
        <fullName evidence="7">Uncharacterized protein</fullName>
    </submittedName>
</protein>
<dbReference type="GO" id="GO:0005634">
    <property type="term" value="C:nucleus"/>
    <property type="evidence" value="ECO:0007669"/>
    <property type="project" value="UniProtKB-SubCell"/>
</dbReference>
<name>A0A7R7W5Z3_ASPKA</name>
<keyword evidence="5" id="KW-0560">Oxidoreductase</keyword>
<sequence length="323" mass="36204">MRLHLLGLIGICLAGLALLVFTEKNNINLFAATTHTNIMAVPRVLARRVFRSSSSSSLFGFAAVNTPSPLVTTTAAAAATSAVRSFSSTGSVKMPSQMPSSGALVDLAKGRHSIYKLGKNSPVPDEKIEELVNQAILNVPSAFNTQSTRLVVLLHKEHERLWDITMDLFQARVKEGTLPEEMWKNQTQPKLQGFKNGLGTILFYEDPAHIEPFKEKFPTYKDQFEPWAHHTNAMHQYFLWIGLESLGFGANLQHYNPLIDAPVAKQWDIPTDWRLISQLVFGSPEVEGQEKPKKPVEERVKVYGKLYCASWRWLGCFALRLLD</sequence>
<dbReference type="PANTHER" id="PTHR43035">
    <property type="entry name" value="FATTY ACID REPRESSION MUTANT PROTEIN 2-RELATED"/>
    <property type="match status" value="1"/>
</dbReference>
<organism evidence="7 8">
    <name type="scientific">Aspergillus kawachii</name>
    <name type="common">White koji mold</name>
    <name type="synonym">Aspergillus awamori var. kawachi</name>
    <dbReference type="NCBI Taxonomy" id="1069201"/>
    <lineage>
        <taxon>Eukaryota</taxon>
        <taxon>Fungi</taxon>
        <taxon>Dikarya</taxon>
        <taxon>Ascomycota</taxon>
        <taxon>Pezizomycotina</taxon>
        <taxon>Eurotiomycetes</taxon>
        <taxon>Eurotiomycetidae</taxon>
        <taxon>Eurotiales</taxon>
        <taxon>Aspergillaceae</taxon>
        <taxon>Aspergillus</taxon>
        <taxon>Aspergillus subgen. Circumdati</taxon>
    </lineage>
</organism>
<reference evidence="7" key="2">
    <citation type="submission" date="2021-02" db="EMBL/GenBank/DDBJ databases">
        <title>Aspergillus luchuensis mut. kawachii IFO 4304 genome sequence.</title>
        <authorList>
            <person name="Mori K."/>
            <person name="Kadooka C."/>
            <person name="Goto M."/>
            <person name="Futagami T."/>
        </authorList>
    </citation>
    <scope>NUCLEOTIDE SEQUENCE</scope>
    <source>
        <strain evidence="7">IFO 4308</strain>
    </source>
</reference>
<evidence type="ECO:0000313" key="8">
    <source>
        <dbReference type="Proteomes" id="UP000661280"/>
    </source>
</evidence>
<dbReference type="InterPro" id="IPR000415">
    <property type="entry name" value="Nitroreductase-like"/>
</dbReference>
<dbReference type="CDD" id="cd02140">
    <property type="entry name" value="Frm2-like"/>
    <property type="match status" value="1"/>
</dbReference>
<accession>A0A7R7W5Z3</accession>
<dbReference type="Gene3D" id="3.40.109.10">
    <property type="entry name" value="NADH Oxidase"/>
    <property type="match status" value="1"/>
</dbReference>
<dbReference type="PANTHER" id="PTHR43035:SF3">
    <property type="entry name" value="NITROREDUCTASE DOMAIN-CONTAINING PROTEIN"/>
    <property type="match status" value="1"/>
</dbReference>
<keyword evidence="4" id="KW-0963">Cytoplasm</keyword>
<dbReference type="AlphaFoldDB" id="A0A7R7W5Z3"/>
<reference evidence="7" key="1">
    <citation type="submission" date="2021-01" db="EMBL/GenBank/DDBJ databases">
        <authorList>
            <consortium name="Aspergillus luchuensis mut. kawachii IFO 4304 genome sequencing consortium"/>
            <person name="Kazuki M."/>
            <person name="Futagami T."/>
        </authorList>
    </citation>
    <scope>NUCLEOTIDE SEQUENCE</scope>
    <source>
        <strain evidence="7">IFO 4308</strain>
    </source>
</reference>
<dbReference type="GO" id="GO:0034599">
    <property type="term" value="P:cellular response to oxidative stress"/>
    <property type="evidence" value="ECO:0007669"/>
    <property type="project" value="InterPro"/>
</dbReference>
<dbReference type="InterPro" id="IPR033877">
    <property type="entry name" value="Frm2/Hbn1"/>
</dbReference>
<proteinExistence type="inferred from homology"/>
<dbReference type="Proteomes" id="UP000661280">
    <property type="component" value="Chromosome 3"/>
</dbReference>
<keyword evidence="8" id="KW-1185">Reference proteome</keyword>
<comment type="subcellular location">
    <subcellularLocation>
        <location evidence="2">Cytoplasm</location>
    </subcellularLocation>
    <subcellularLocation>
        <location evidence="1">Nucleus</location>
    </subcellularLocation>
</comment>
<evidence type="ECO:0000313" key="7">
    <source>
        <dbReference type="EMBL" id="BCR96974.1"/>
    </source>
</evidence>
<dbReference type="KEGG" id="aluc:AKAW2_30293S"/>
<dbReference type="FunFam" id="3.40.109.10:FF:000001">
    <property type="entry name" value="Nitroreductase family"/>
    <property type="match status" value="1"/>
</dbReference>
<dbReference type="InterPro" id="IPR029479">
    <property type="entry name" value="Nitroreductase"/>
</dbReference>
<dbReference type="GeneID" id="64958299"/>
<evidence type="ECO:0000256" key="3">
    <source>
        <dbReference type="ARBA" id="ARBA00007118"/>
    </source>
</evidence>
<dbReference type="SUPFAM" id="SSF55469">
    <property type="entry name" value="FMN-dependent nitroreductase-like"/>
    <property type="match status" value="1"/>
</dbReference>
<evidence type="ECO:0000256" key="4">
    <source>
        <dbReference type="ARBA" id="ARBA00022490"/>
    </source>
</evidence>
<dbReference type="GO" id="GO:0005737">
    <property type="term" value="C:cytoplasm"/>
    <property type="evidence" value="ECO:0007669"/>
    <property type="project" value="UniProtKB-SubCell"/>
</dbReference>
<keyword evidence="6" id="KW-0539">Nucleus</keyword>
<dbReference type="GO" id="GO:0016491">
    <property type="term" value="F:oxidoreductase activity"/>
    <property type="evidence" value="ECO:0007669"/>
    <property type="project" value="UniProtKB-KW"/>
</dbReference>
<evidence type="ECO:0000256" key="1">
    <source>
        <dbReference type="ARBA" id="ARBA00004123"/>
    </source>
</evidence>
<dbReference type="Pfam" id="PF00881">
    <property type="entry name" value="Nitroreductase"/>
    <property type="match status" value="1"/>
</dbReference>
<dbReference type="EMBL" id="AP024427">
    <property type="protein sequence ID" value="BCR96974.1"/>
    <property type="molecule type" value="Genomic_DNA"/>
</dbReference>
<dbReference type="OrthoDB" id="2138173at2759"/>
<comment type="similarity">
    <text evidence="3">Belongs to the nitroreductase family.</text>
</comment>
<dbReference type="RefSeq" id="XP_041540740.1">
    <property type="nucleotide sequence ID" value="XM_041686792.1"/>
</dbReference>